<feature type="domain" description="PKD" evidence="7">
    <location>
        <begin position="354"/>
        <end position="391"/>
    </location>
</feature>
<dbReference type="InterPro" id="IPR035986">
    <property type="entry name" value="PKD_dom_sf"/>
</dbReference>
<feature type="domain" description="PKD" evidence="7">
    <location>
        <begin position="1556"/>
        <end position="1615"/>
    </location>
</feature>
<dbReference type="PANTHER" id="PTHR46730:SF1">
    <property type="entry name" value="PLAT DOMAIN-CONTAINING PROTEIN"/>
    <property type="match status" value="1"/>
</dbReference>
<feature type="domain" description="PKD" evidence="7">
    <location>
        <begin position="761"/>
        <end position="828"/>
    </location>
</feature>
<keyword evidence="4" id="KW-1133">Transmembrane helix</keyword>
<dbReference type="EMBL" id="FODS01000001">
    <property type="protein sequence ID" value="SEO03486.1"/>
    <property type="molecule type" value="Genomic_DNA"/>
</dbReference>
<feature type="region of interest" description="Disordered" evidence="6">
    <location>
        <begin position="656"/>
        <end position="683"/>
    </location>
</feature>
<dbReference type="GO" id="GO:0005261">
    <property type="term" value="F:monoatomic cation channel activity"/>
    <property type="evidence" value="ECO:0007669"/>
    <property type="project" value="TreeGrafter"/>
</dbReference>
<feature type="domain" description="PKD" evidence="7">
    <location>
        <begin position="1286"/>
        <end position="1361"/>
    </location>
</feature>
<feature type="compositionally biased region" description="Basic and acidic residues" evidence="6">
    <location>
        <begin position="123"/>
        <end position="140"/>
    </location>
</feature>
<dbReference type="STRING" id="569882.SAMN04490248_101108"/>
<dbReference type="InterPro" id="IPR000601">
    <property type="entry name" value="PKD_dom"/>
</dbReference>
<feature type="domain" description="PKD" evidence="7">
    <location>
        <begin position="500"/>
        <end position="570"/>
    </location>
</feature>
<dbReference type="SUPFAM" id="SSF49299">
    <property type="entry name" value="PKD domain"/>
    <property type="match status" value="15"/>
</dbReference>
<proteinExistence type="predicted"/>
<feature type="region of interest" description="Disordered" evidence="6">
    <location>
        <begin position="118"/>
        <end position="147"/>
    </location>
</feature>
<dbReference type="PANTHER" id="PTHR46730">
    <property type="entry name" value="POLYCYSTIN-1"/>
    <property type="match status" value="1"/>
</dbReference>
<feature type="domain" description="PKD" evidence="7">
    <location>
        <begin position="952"/>
        <end position="1011"/>
    </location>
</feature>
<feature type="domain" description="PKD" evidence="7">
    <location>
        <begin position="848"/>
        <end position="925"/>
    </location>
</feature>
<dbReference type="InterPro" id="IPR013783">
    <property type="entry name" value="Ig-like_fold"/>
</dbReference>
<evidence type="ECO:0000259" key="7">
    <source>
        <dbReference type="PROSITE" id="PS50093"/>
    </source>
</evidence>
<feature type="domain" description="PKD" evidence="7">
    <location>
        <begin position="588"/>
        <end position="667"/>
    </location>
</feature>
<name>A0A1H8LFA9_9RHOB</name>
<evidence type="ECO:0000256" key="6">
    <source>
        <dbReference type="SAM" id="MobiDB-lite"/>
    </source>
</evidence>
<feature type="domain" description="PKD" evidence="7">
    <location>
        <begin position="440"/>
        <end position="480"/>
    </location>
</feature>
<dbReference type="Proteomes" id="UP000198893">
    <property type="component" value="Unassembled WGS sequence"/>
</dbReference>
<accession>A0A1H8LFA9</accession>
<evidence type="ECO:0000256" key="4">
    <source>
        <dbReference type="ARBA" id="ARBA00022989"/>
    </source>
</evidence>
<feature type="domain" description="PKD" evidence="7">
    <location>
        <begin position="1023"/>
        <end position="1094"/>
    </location>
</feature>
<protein>
    <submittedName>
        <fullName evidence="8">PKD repeat-containing protein</fullName>
    </submittedName>
</protein>
<feature type="domain" description="PKD" evidence="7">
    <location>
        <begin position="1110"/>
        <end position="1179"/>
    </location>
</feature>
<evidence type="ECO:0000256" key="2">
    <source>
        <dbReference type="ARBA" id="ARBA00022692"/>
    </source>
</evidence>
<dbReference type="PROSITE" id="PS50093">
    <property type="entry name" value="PKD"/>
    <property type="match status" value="15"/>
</dbReference>
<evidence type="ECO:0000256" key="5">
    <source>
        <dbReference type="ARBA" id="ARBA00023136"/>
    </source>
</evidence>
<evidence type="ECO:0000313" key="8">
    <source>
        <dbReference type="EMBL" id="SEO03486.1"/>
    </source>
</evidence>
<dbReference type="SMART" id="SM00089">
    <property type="entry name" value="PKD"/>
    <property type="match status" value="15"/>
</dbReference>
<dbReference type="Pfam" id="PF18911">
    <property type="entry name" value="PKD_4"/>
    <property type="match status" value="15"/>
</dbReference>
<feature type="compositionally biased region" description="Polar residues" evidence="6">
    <location>
        <begin position="656"/>
        <end position="671"/>
    </location>
</feature>
<keyword evidence="5" id="KW-0472">Membrane</keyword>
<dbReference type="OrthoDB" id="9773411at2"/>
<feature type="domain" description="PKD" evidence="7">
    <location>
        <begin position="1397"/>
        <end position="1447"/>
    </location>
</feature>
<feature type="domain" description="PKD" evidence="7">
    <location>
        <begin position="674"/>
        <end position="748"/>
    </location>
</feature>
<evidence type="ECO:0000256" key="1">
    <source>
        <dbReference type="ARBA" id="ARBA00004141"/>
    </source>
</evidence>
<keyword evidence="2" id="KW-0812">Transmembrane</keyword>
<comment type="subcellular location">
    <subcellularLocation>
        <location evidence="1">Membrane</location>
        <topology evidence="1">Multi-pass membrane protein</topology>
    </subcellularLocation>
</comment>
<organism evidence="8 9">
    <name type="scientific">Salinihabitans flavidus</name>
    <dbReference type="NCBI Taxonomy" id="569882"/>
    <lineage>
        <taxon>Bacteria</taxon>
        <taxon>Pseudomonadati</taxon>
        <taxon>Pseudomonadota</taxon>
        <taxon>Alphaproteobacteria</taxon>
        <taxon>Rhodobacterales</taxon>
        <taxon>Roseobacteraceae</taxon>
        <taxon>Salinihabitans</taxon>
    </lineage>
</organism>
<dbReference type="Gene3D" id="2.60.40.10">
    <property type="entry name" value="Immunoglobulins"/>
    <property type="match status" value="15"/>
</dbReference>
<dbReference type="GO" id="GO:0005886">
    <property type="term" value="C:plasma membrane"/>
    <property type="evidence" value="ECO:0007669"/>
    <property type="project" value="TreeGrafter"/>
</dbReference>
<keyword evidence="3" id="KW-0677">Repeat</keyword>
<feature type="domain" description="PKD" evidence="7">
    <location>
        <begin position="1198"/>
        <end position="1276"/>
    </location>
</feature>
<reference evidence="8 9" key="1">
    <citation type="submission" date="2016-10" db="EMBL/GenBank/DDBJ databases">
        <authorList>
            <person name="de Groot N.N."/>
        </authorList>
    </citation>
    <scope>NUCLEOTIDE SEQUENCE [LARGE SCALE GENOMIC DNA]</scope>
    <source>
        <strain evidence="8 9">DSM 27842</strain>
    </source>
</reference>
<dbReference type="InterPro" id="IPR022409">
    <property type="entry name" value="PKD/Chitinase_dom"/>
</dbReference>
<sequence length="1633" mass="171745">MRPGGGAGRTGKGRDGMRKAWMFAAALAGMGLLSPAGAQEAPSAADQALLVVYGPRAHSREGDIDHREQIFFSVPSESGGRLYVRIFDPEMSGEGDFTYGGRQDSVTAYRVFGGEGAFSAADRPTRREQGERPPRGRSEAEPVTGPGRLLREATYTFEDDTDGRWVTLGAVRAQQGEVVDGRAYFRLDVQGMGGDDGNGFSVQISEERDRARPPEGLEVFSYEATLRWPGTGPATRVRLRNPGGPLTVQNFDAANADLALVEAYRDRPLRPSGQDFWAVQEVDSTGEDLAISLQGGFEQPNDIMLSVFDATGAPVPLHMPPYRAPDPARPTAVGTGRPLADCSSVAFDGSGSLGSPLMSFAWDFGDGRGAEDTVIVHRYDAPGRHTARLRVLEPGTRPGRGHETEVPVHVRRAPRAAAGADIVVAPGEPVAFDGTGSTPSDSPITLYRWSFGDGTTAEGAQAEKVYDAPGSYRAALRVSDDSAHPCNFGVGTRVVTVNFPPVAEAGTDQSAIVGQQVTLSAAASYDVDGWILSHVWDMGDGTMIEGESVTHVYETSGTYRAVLRVTDDSGVANDVSSDGMTIRVNAPPVPRITGPGRILAAGETVTLDATASTDDDGAILSYRWVFGDGAMGDGEQVDYAWARPGAYTVRLTVTDNSGTSSAEQSTTQSVRVNAPPVADAGPDQMRTASEVTFDAGRSHDSDGEIVDWQWEFGDGRTGSGQSVTHAYRRPGFYEVALVVRDDSGAPLNTDRDTMTVRINAAPIADAGPPQTVAPGQEVVLDAGGSVDPDGAIADYLWTFADGTTKQGERIAHVFEEPGLYRIGLTVTDVFPGGAARDETEVLITVNQRPVAVAGPDLLVAPDDMVTFDAGGSFDPDGRITSYRWEFEDLGRAIKSAAMERAYVSPGTWSVELVVTDDSGVQNATARDSRSIRVNAAPAADAGPRIETDRLLVKLDGSGSGDPDGDALIYRWDLGDGSTPVYGERVSHYYPRAGRYPVTLRVDDGTGLSNATDIDATTVVINARPLALAGGNREVCSGDPILFDASGSVDPDGDLLRYGWDFGDGTQSDIVNPLKTYEQPGSYQVTLTVRDSSGSDRDTAIDRIAAVVREGPIADAGLDRTVCTNRSVRFDGTGSTDADGAVNAYAWTFGDGGEASGDTPVYIFEEPGDYNVTLTITGEAVGLCSPLDTDTATYTVVPAPGQEIIAPDRTAAGEQTTFAASLSTEPGITPLRHVWTFSDGTGAEGAEVSHSFEAPGVYFVDLSTSLEGGHSSCSEVTSRHKVIVNAAPEPVIDGPDVAAVGEAVVFGATGSSDSDGALTGFDWDFGDGARAEGAHAPHRFTEAGEYEVVLRVTDDSGTSNATQIARQRVRVNPAPAVGLVAPPPICAATPEEWSVSVPEGTGVTWDFGDGTRMSGARVSHAYGAPGLYPVTLSLDDGRGLENSRQSEVVHAHVNAPPVAQAGPDRTICPGDTLRFDAGESLDPDGEITAWIWEFSDGVSLSGPVVERRFDDPGAMEVRLRLRDDSGAACGVTGDTARILVNAPPGVDAGPDRSLPVGAAHDVLRVDATGARDPDGQGLRISWDFGDGNRAAGAVARHSYAAPGEYTLTVRAEDSTGLACGVATDTATITALSRG</sequence>
<evidence type="ECO:0000256" key="3">
    <source>
        <dbReference type="ARBA" id="ARBA00022737"/>
    </source>
</evidence>
<keyword evidence="9" id="KW-1185">Reference proteome</keyword>
<dbReference type="CDD" id="cd00146">
    <property type="entry name" value="PKD"/>
    <property type="match status" value="12"/>
</dbReference>
<gene>
    <name evidence="8" type="ORF">SAMN04490248_101108</name>
</gene>
<dbReference type="GO" id="GO:0006816">
    <property type="term" value="P:calcium ion transport"/>
    <property type="evidence" value="ECO:0007669"/>
    <property type="project" value="TreeGrafter"/>
</dbReference>
<feature type="domain" description="PKD" evidence="7">
    <location>
        <begin position="1455"/>
        <end position="1527"/>
    </location>
</feature>
<evidence type="ECO:0000313" key="9">
    <source>
        <dbReference type="Proteomes" id="UP000198893"/>
    </source>
</evidence>